<feature type="domain" description="DUF4136" evidence="2">
    <location>
        <begin position="23"/>
        <end position="182"/>
    </location>
</feature>
<dbReference type="Proteomes" id="UP000664303">
    <property type="component" value="Unassembled WGS sequence"/>
</dbReference>
<dbReference type="InterPro" id="IPR025411">
    <property type="entry name" value="DUF4136"/>
</dbReference>
<evidence type="ECO:0000313" key="4">
    <source>
        <dbReference type="Proteomes" id="UP000664303"/>
    </source>
</evidence>
<keyword evidence="4" id="KW-1185">Reference proteome</keyword>
<gene>
    <name evidence="3" type="ORF">JYP50_10390</name>
</gene>
<proteinExistence type="predicted"/>
<name>A0A939DGB0_9GAMM</name>
<evidence type="ECO:0000259" key="2">
    <source>
        <dbReference type="Pfam" id="PF13590"/>
    </source>
</evidence>
<sequence length="192" mass="21094">MPTWKLLLTALLSLALAACSGVETRPADTADFEAGHYTYYKWRSEPLGSRSGSADPIYRVDPILRAAVDRELAAKGYILDPERAQFSVDYVYAEGLRMGETGAEASNISPYPGTIPNRNIDQASVDNAIALGGVKETSNIGLQFNDVQRRQEVWRVIVTKIIERVNNTDTEAMRKTIDSAIKHGLRPLPDAG</sequence>
<feature type="signal peptide" evidence="1">
    <location>
        <begin position="1"/>
        <end position="20"/>
    </location>
</feature>
<protein>
    <submittedName>
        <fullName evidence="3">DUF4136 domain-containing protein</fullName>
    </submittedName>
</protein>
<dbReference type="Pfam" id="PF13590">
    <property type="entry name" value="DUF4136"/>
    <property type="match status" value="1"/>
</dbReference>
<dbReference type="EMBL" id="JAFKCZ010000007">
    <property type="protein sequence ID" value="MBN7797002.1"/>
    <property type="molecule type" value="Genomic_DNA"/>
</dbReference>
<evidence type="ECO:0000256" key="1">
    <source>
        <dbReference type="SAM" id="SignalP"/>
    </source>
</evidence>
<feature type="chain" id="PRO_5037647421" evidence="1">
    <location>
        <begin position="21"/>
        <end position="192"/>
    </location>
</feature>
<dbReference type="PROSITE" id="PS51257">
    <property type="entry name" value="PROKAR_LIPOPROTEIN"/>
    <property type="match status" value="1"/>
</dbReference>
<keyword evidence="1" id="KW-0732">Signal</keyword>
<evidence type="ECO:0000313" key="3">
    <source>
        <dbReference type="EMBL" id="MBN7797002.1"/>
    </source>
</evidence>
<accession>A0A939DGB0</accession>
<comment type="caution">
    <text evidence="3">The sequence shown here is derived from an EMBL/GenBank/DDBJ whole genome shotgun (WGS) entry which is preliminary data.</text>
</comment>
<dbReference type="AlphaFoldDB" id="A0A939DGB0"/>
<dbReference type="RefSeq" id="WP_206560457.1">
    <property type="nucleotide sequence ID" value="NZ_JAFKCZ010000007.1"/>
</dbReference>
<organism evidence="3 4">
    <name type="scientific">Parahaliea mediterranea</name>
    <dbReference type="NCBI Taxonomy" id="651086"/>
    <lineage>
        <taxon>Bacteria</taxon>
        <taxon>Pseudomonadati</taxon>
        <taxon>Pseudomonadota</taxon>
        <taxon>Gammaproteobacteria</taxon>
        <taxon>Cellvibrionales</taxon>
        <taxon>Halieaceae</taxon>
        <taxon>Parahaliea</taxon>
    </lineage>
</organism>
<reference evidence="3" key="1">
    <citation type="submission" date="2021-02" db="EMBL/GenBank/DDBJ databases">
        <title>PHA producing bacteria isolated from coastal sediment in Guangdong, Shenzhen.</title>
        <authorList>
            <person name="Zheng W."/>
            <person name="Yu S."/>
            <person name="Huang Y."/>
        </authorList>
    </citation>
    <scope>NUCLEOTIDE SEQUENCE</scope>
    <source>
        <strain evidence="3">TN14-10</strain>
    </source>
</reference>